<evidence type="ECO:0000313" key="2">
    <source>
        <dbReference type="Proteomes" id="UP000194457"/>
    </source>
</evidence>
<dbReference type="KEGG" id="kma:B9H00_02815"/>
<sequence>MPLHRAFAATLLTGCLALPFTSSAKAFTWWDDSREMAITQSRAELVQQVRQYQGLAQLQYVNRVVNNAARQQEEEGTDIWKGFDRLTREGYGDCEDFAIAKYQILREVGMSSDRLDFLAARDTLTPTYHAVLRYRKQDGSYLILDNLTPLILPQTQRTDLTPIVAFDQTHSLLWKGGHFVPVAPTHIKLGGTLLSERMARLMHY</sequence>
<dbReference type="Proteomes" id="UP000194457">
    <property type="component" value="Chromosome"/>
</dbReference>
<dbReference type="Pfam" id="PF06035">
    <property type="entry name" value="Peptidase_C93"/>
    <property type="match status" value="1"/>
</dbReference>
<dbReference type="RefSeq" id="WP_086899387.1">
    <property type="nucleotide sequence ID" value="NZ_CP021358.1"/>
</dbReference>
<reference evidence="1 2" key="1">
    <citation type="submission" date="2017-05" db="EMBL/GenBank/DDBJ databases">
        <authorList>
            <person name="Song R."/>
            <person name="Chenine A.L."/>
            <person name="Ruprecht R.M."/>
        </authorList>
    </citation>
    <scope>NUCLEOTIDE SEQUENCE [LARGE SCALE GENOMIC DNA]</scope>
    <source>
        <strain evidence="1">SW32</strain>
    </source>
</reference>
<dbReference type="InterPro" id="IPR010319">
    <property type="entry name" value="Transglutaminase-like_Cys_pept"/>
</dbReference>
<dbReference type="OrthoDB" id="5401788at2"/>
<accession>A0A240ULY2</accession>
<protein>
    <submittedName>
        <fullName evidence="1">Uncharacterized protein</fullName>
    </submittedName>
</protein>
<evidence type="ECO:0000313" key="1">
    <source>
        <dbReference type="EMBL" id="ART62136.1"/>
    </source>
</evidence>
<dbReference type="AlphaFoldDB" id="A0A240ULY2"/>
<keyword evidence="2" id="KW-1185">Reference proteome</keyword>
<dbReference type="PANTHER" id="PTHR39327:SF1">
    <property type="entry name" value="BLR5470 PROTEIN"/>
    <property type="match status" value="1"/>
</dbReference>
<gene>
    <name evidence="1" type="ORF">B9H00_02815</name>
</gene>
<proteinExistence type="predicted"/>
<dbReference type="EMBL" id="CP021358">
    <property type="protein sequence ID" value="ART62136.1"/>
    <property type="molecule type" value="Genomic_DNA"/>
</dbReference>
<dbReference type="PANTHER" id="PTHR39327">
    <property type="match status" value="1"/>
</dbReference>
<name>A0A240ULY2_9GAMM</name>
<organism evidence="1 2">
    <name type="scientific">Kushneria marisflavi</name>
    <dbReference type="NCBI Taxonomy" id="157779"/>
    <lineage>
        <taxon>Bacteria</taxon>
        <taxon>Pseudomonadati</taxon>
        <taxon>Pseudomonadota</taxon>
        <taxon>Gammaproteobacteria</taxon>
        <taxon>Oceanospirillales</taxon>
        <taxon>Halomonadaceae</taxon>
        <taxon>Kushneria</taxon>
    </lineage>
</organism>
<dbReference type="Gene3D" id="3.10.620.30">
    <property type="match status" value="1"/>
</dbReference>